<keyword evidence="1" id="KW-0472">Membrane</keyword>
<keyword evidence="1" id="KW-1133">Transmembrane helix</keyword>
<name>A0A0G0T564_9BACT</name>
<keyword evidence="1" id="KW-0812">Transmembrane</keyword>
<dbReference type="AlphaFoldDB" id="A0A0G0T564"/>
<evidence type="ECO:0000256" key="1">
    <source>
        <dbReference type="SAM" id="Phobius"/>
    </source>
</evidence>
<reference evidence="2 3" key="1">
    <citation type="journal article" date="2015" name="Nature">
        <title>rRNA introns, odd ribosomes, and small enigmatic genomes across a large radiation of phyla.</title>
        <authorList>
            <person name="Brown C.T."/>
            <person name="Hug L.A."/>
            <person name="Thomas B.C."/>
            <person name="Sharon I."/>
            <person name="Castelle C.J."/>
            <person name="Singh A."/>
            <person name="Wilkins M.J."/>
            <person name="Williams K.H."/>
            <person name="Banfield J.F."/>
        </authorList>
    </citation>
    <scope>NUCLEOTIDE SEQUENCE [LARGE SCALE GENOMIC DNA]</scope>
</reference>
<dbReference type="EMBL" id="LBZL01000020">
    <property type="protein sequence ID" value="KKR69851.1"/>
    <property type="molecule type" value="Genomic_DNA"/>
</dbReference>
<evidence type="ECO:0000313" key="3">
    <source>
        <dbReference type="Proteomes" id="UP000034452"/>
    </source>
</evidence>
<comment type="caution">
    <text evidence="2">The sequence shown here is derived from an EMBL/GenBank/DDBJ whole genome shotgun (WGS) entry which is preliminary data.</text>
</comment>
<accession>A0A0G0T564</accession>
<sequence>MKINKIIYSPIIPAALTVILLVIGFYYGDVVSQRHDNNVDSAVVPTSTATPIISFLNMVQPDKDRIDEIVTGVMEDSALATNEIEQELETLFAKYNMTDEDIEFFKLAGPGFIWANYDVLFFTDALESFKKGAPIKSEARANLEEVALMFETMTADVIKNSDQEMEKITKKEPALNPPSILTESDIEGLLNYSKTRLSKLDALMEGVLSPASVSEKDSWGITHALSDFNPPNPPVKIAWTGKVHGNLTYARLIFKNLTYGSRYKYFIAEPNDLIRNGGSMYSPTTRSIGDDDTVIVSGGVRDFCFWHDGVDDTKYRGCVPYIDIDEIETVK</sequence>
<protein>
    <submittedName>
        <fullName evidence="2">Uncharacterized protein</fullName>
    </submittedName>
</protein>
<gene>
    <name evidence="2" type="ORF">UU13_C0020G0002</name>
</gene>
<organism evidence="2 3">
    <name type="scientific">Candidatus Nomurabacteria bacterium GW2011_GWB1_40_7</name>
    <dbReference type="NCBI Taxonomy" id="1618744"/>
    <lineage>
        <taxon>Bacteria</taxon>
        <taxon>Candidatus Nomuraibacteriota</taxon>
    </lineage>
</organism>
<evidence type="ECO:0000313" key="2">
    <source>
        <dbReference type="EMBL" id="KKR69851.1"/>
    </source>
</evidence>
<proteinExistence type="predicted"/>
<dbReference type="Proteomes" id="UP000034452">
    <property type="component" value="Unassembled WGS sequence"/>
</dbReference>
<feature type="transmembrane region" description="Helical" evidence="1">
    <location>
        <begin position="7"/>
        <end position="28"/>
    </location>
</feature>